<evidence type="ECO:0000313" key="1">
    <source>
        <dbReference type="EMBL" id="KAF2311910.1"/>
    </source>
</evidence>
<name>A0A6A6MDZ2_HEVBR</name>
<reference evidence="1 2" key="1">
    <citation type="journal article" date="2020" name="Mol. Plant">
        <title>The Chromosome-Based Rubber Tree Genome Provides New Insights into Spurge Genome Evolution and Rubber Biosynthesis.</title>
        <authorList>
            <person name="Liu J."/>
            <person name="Shi C."/>
            <person name="Shi C.C."/>
            <person name="Li W."/>
            <person name="Zhang Q.J."/>
            <person name="Zhang Y."/>
            <person name="Li K."/>
            <person name="Lu H.F."/>
            <person name="Shi C."/>
            <person name="Zhu S.T."/>
            <person name="Xiao Z.Y."/>
            <person name="Nan H."/>
            <person name="Yue Y."/>
            <person name="Zhu X.G."/>
            <person name="Wu Y."/>
            <person name="Hong X.N."/>
            <person name="Fan G.Y."/>
            <person name="Tong Y."/>
            <person name="Zhang D."/>
            <person name="Mao C.L."/>
            <person name="Liu Y.L."/>
            <person name="Hao S.J."/>
            <person name="Liu W.Q."/>
            <person name="Lv M.Q."/>
            <person name="Zhang H.B."/>
            <person name="Liu Y."/>
            <person name="Hu-Tang G.R."/>
            <person name="Wang J.P."/>
            <person name="Wang J.H."/>
            <person name="Sun Y.H."/>
            <person name="Ni S.B."/>
            <person name="Chen W.B."/>
            <person name="Zhang X.C."/>
            <person name="Jiao Y.N."/>
            <person name="Eichler E.E."/>
            <person name="Li G.H."/>
            <person name="Liu X."/>
            <person name="Gao L.Z."/>
        </authorList>
    </citation>
    <scope>NUCLEOTIDE SEQUENCE [LARGE SCALE GENOMIC DNA]</scope>
    <source>
        <strain evidence="2">cv. GT1</strain>
        <tissue evidence="1">Leaf</tissue>
    </source>
</reference>
<organism evidence="1 2">
    <name type="scientific">Hevea brasiliensis</name>
    <name type="common">Para rubber tree</name>
    <name type="synonym">Siphonia brasiliensis</name>
    <dbReference type="NCBI Taxonomy" id="3981"/>
    <lineage>
        <taxon>Eukaryota</taxon>
        <taxon>Viridiplantae</taxon>
        <taxon>Streptophyta</taxon>
        <taxon>Embryophyta</taxon>
        <taxon>Tracheophyta</taxon>
        <taxon>Spermatophyta</taxon>
        <taxon>Magnoliopsida</taxon>
        <taxon>eudicotyledons</taxon>
        <taxon>Gunneridae</taxon>
        <taxon>Pentapetalae</taxon>
        <taxon>rosids</taxon>
        <taxon>fabids</taxon>
        <taxon>Malpighiales</taxon>
        <taxon>Euphorbiaceae</taxon>
        <taxon>Crotonoideae</taxon>
        <taxon>Micrandreae</taxon>
        <taxon>Hevea</taxon>
    </lineage>
</organism>
<accession>A0A6A6MDZ2</accession>
<evidence type="ECO:0000313" key="2">
    <source>
        <dbReference type="Proteomes" id="UP000467840"/>
    </source>
</evidence>
<protein>
    <submittedName>
        <fullName evidence="1">Uncharacterized protein</fullName>
    </submittedName>
</protein>
<keyword evidence="2" id="KW-1185">Reference proteome</keyword>
<dbReference type="EMBL" id="JAAGAX010000006">
    <property type="protein sequence ID" value="KAF2311910.1"/>
    <property type="molecule type" value="Genomic_DNA"/>
</dbReference>
<dbReference type="Proteomes" id="UP000467840">
    <property type="component" value="Chromosome 14"/>
</dbReference>
<sequence>MLAVYSATNSEMDASEWKRGSFLRVLKGKENVRERVAFVENIGKQRSSNVASSPENPQQKASNCDRGHFPISSVQKWWLQWTLLLVATPYANHYKDDAVLDGMCSFLRGIYTQKTQYLRKETQPTQALVVVADDEVVWAAFSSSSAFSSSCSFGEKIK</sequence>
<comment type="caution">
    <text evidence="1">The sequence shown here is derived from an EMBL/GenBank/DDBJ whole genome shotgun (WGS) entry which is preliminary data.</text>
</comment>
<dbReference type="AlphaFoldDB" id="A0A6A6MDZ2"/>
<proteinExistence type="predicted"/>
<gene>
    <name evidence="1" type="ORF">GH714_027307</name>
</gene>